<name>A0A942TD95_9BACI</name>
<protein>
    <submittedName>
        <fullName evidence="2">P27 family phage terminase small subunit</fullName>
    </submittedName>
</protein>
<comment type="caution">
    <text evidence="2">The sequence shown here is derived from an EMBL/GenBank/DDBJ whole genome shotgun (WGS) entry which is preliminary data.</text>
</comment>
<evidence type="ECO:0000313" key="2">
    <source>
        <dbReference type="EMBL" id="MBS4194352.1"/>
    </source>
</evidence>
<evidence type="ECO:0000313" key="3">
    <source>
        <dbReference type="Proteomes" id="UP000681414"/>
    </source>
</evidence>
<dbReference type="Pfam" id="PF05119">
    <property type="entry name" value="Terminase_4"/>
    <property type="match status" value="1"/>
</dbReference>
<evidence type="ECO:0000256" key="1">
    <source>
        <dbReference type="SAM" id="MobiDB-lite"/>
    </source>
</evidence>
<dbReference type="RefSeq" id="WP_213123542.1">
    <property type="nucleotide sequence ID" value="NZ_JAGYPG010000001.1"/>
</dbReference>
<dbReference type="AlphaFoldDB" id="A0A942TD95"/>
<feature type="region of interest" description="Disordered" evidence="1">
    <location>
        <begin position="1"/>
        <end position="29"/>
    </location>
</feature>
<dbReference type="Proteomes" id="UP000681414">
    <property type="component" value="Unassembled WGS sequence"/>
</dbReference>
<gene>
    <name evidence="2" type="ORF">KHA97_04610</name>
</gene>
<keyword evidence="3" id="KW-1185">Reference proteome</keyword>
<accession>A0A942TD95</accession>
<dbReference type="EMBL" id="JAGYPG010000001">
    <property type="protein sequence ID" value="MBS4194352.1"/>
    <property type="molecule type" value="Genomic_DNA"/>
</dbReference>
<organism evidence="2 3">
    <name type="scientific">Lederbergia citri</name>
    <dbReference type="NCBI Taxonomy" id="2833580"/>
    <lineage>
        <taxon>Bacteria</taxon>
        <taxon>Bacillati</taxon>
        <taxon>Bacillota</taxon>
        <taxon>Bacilli</taxon>
        <taxon>Bacillales</taxon>
        <taxon>Bacillaceae</taxon>
        <taxon>Lederbergia</taxon>
    </lineage>
</organism>
<feature type="compositionally biased region" description="Basic and acidic residues" evidence="1">
    <location>
        <begin position="20"/>
        <end position="29"/>
    </location>
</feature>
<proteinExistence type="predicted"/>
<sequence>MNKKIMGTHNDSNITRAKKKQEQAEEFKKNLPQTDLSEVPKGFFLQNEIMYKILIKELENIGATHLIGIDKFSLVSIANTFNLLNEAEKIIARTGMTQELVTREGAVKVIPNPMLQQRNTLINTLNNQLRSLQLDPTSRRELIETVSNDISNIKFDDDDESIIKLLLEGAE</sequence>
<dbReference type="InterPro" id="IPR006448">
    <property type="entry name" value="Phage_term_ssu_P27"/>
</dbReference>
<reference evidence="2 3" key="1">
    <citation type="submission" date="2021-05" db="EMBL/GenBank/DDBJ databases">
        <title>Novel Bacillus species.</title>
        <authorList>
            <person name="Liu G."/>
        </authorList>
    </citation>
    <scope>NUCLEOTIDE SEQUENCE [LARGE SCALE GENOMIC DNA]</scope>
    <source>
        <strain evidence="3">FJAT-49780</strain>
    </source>
</reference>